<keyword evidence="19" id="KW-1185">Reference proteome</keyword>
<evidence type="ECO:0000256" key="1">
    <source>
        <dbReference type="ARBA" id="ARBA00004571"/>
    </source>
</evidence>
<evidence type="ECO:0000259" key="16">
    <source>
        <dbReference type="Pfam" id="PF02563"/>
    </source>
</evidence>
<evidence type="ECO:0000313" key="19">
    <source>
        <dbReference type="Proteomes" id="UP000658278"/>
    </source>
</evidence>
<dbReference type="RefSeq" id="WP_200281191.1">
    <property type="nucleotide sequence ID" value="NZ_JAENII010000012.1"/>
</dbReference>
<proteinExistence type="inferred from homology"/>
<dbReference type="Gene3D" id="3.10.560.10">
    <property type="entry name" value="Outer membrane lipoprotein wza domain like"/>
    <property type="match status" value="1"/>
</dbReference>
<evidence type="ECO:0000256" key="11">
    <source>
        <dbReference type="ARBA" id="ARBA00023136"/>
    </source>
</evidence>
<feature type="chain" id="PRO_5037956111" evidence="15">
    <location>
        <begin position="22"/>
        <end position="186"/>
    </location>
</feature>
<dbReference type="PANTHER" id="PTHR33619">
    <property type="entry name" value="POLYSACCHARIDE EXPORT PROTEIN GFCE-RELATED"/>
    <property type="match status" value="1"/>
</dbReference>
<keyword evidence="10" id="KW-0626">Porin</keyword>
<dbReference type="InterPro" id="IPR049712">
    <property type="entry name" value="Poly_export"/>
</dbReference>
<evidence type="ECO:0000256" key="15">
    <source>
        <dbReference type="SAM" id="SignalP"/>
    </source>
</evidence>
<evidence type="ECO:0000256" key="5">
    <source>
        <dbReference type="ARBA" id="ARBA00022597"/>
    </source>
</evidence>
<comment type="caution">
    <text evidence="18">The sequence shown here is derived from an EMBL/GenBank/DDBJ whole genome shotgun (WGS) entry which is preliminary data.</text>
</comment>
<dbReference type="GO" id="GO:0046930">
    <property type="term" value="C:pore complex"/>
    <property type="evidence" value="ECO:0007669"/>
    <property type="project" value="UniProtKB-KW"/>
</dbReference>
<keyword evidence="14" id="KW-0449">Lipoprotein</keyword>
<evidence type="ECO:0000259" key="17">
    <source>
        <dbReference type="Pfam" id="PF22461"/>
    </source>
</evidence>
<evidence type="ECO:0000256" key="6">
    <source>
        <dbReference type="ARBA" id="ARBA00022692"/>
    </source>
</evidence>
<keyword evidence="4" id="KW-1134">Transmembrane beta strand</keyword>
<evidence type="ECO:0000256" key="2">
    <source>
        <dbReference type="ARBA" id="ARBA00009450"/>
    </source>
</evidence>
<dbReference type="AlphaFoldDB" id="A0A934VH29"/>
<dbReference type="EMBL" id="JAENII010000012">
    <property type="protein sequence ID" value="MBK1828215.1"/>
    <property type="molecule type" value="Genomic_DNA"/>
</dbReference>
<dbReference type="Proteomes" id="UP000658278">
    <property type="component" value="Unassembled WGS sequence"/>
</dbReference>
<evidence type="ECO:0000256" key="9">
    <source>
        <dbReference type="ARBA" id="ARBA00023065"/>
    </source>
</evidence>
<evidence type="ECO:0000256" key="14">
    <source>
        <dbReference type="ARBA" id="ARBA00023288"/>
    </source>
</evidence>
<dbReference type="InterPro" id="IPR054765">
    <property type="entry name" value="SLBB_dom"/>
</dbReference>
<evidence type="ECO:0000313" key="18">
    <source>
        <dbReference type="EMBL" id="MBK1828215.1"/>
    </source>
</evidence>
<dbReference type="Gene3D" id="3.30.1950.10">
    <property type="entry name" value="wza like domain"/>
    <property type="match status" value="1"/>
</dbReference>
<feature type="signal peptide" evidence="15">
    <location>
        <begin position="1"/>
        <end position="21"/>
    </location>
</feature>
<dbReference type="GO" id="GO:0009279">
    <property type="term" value="C:cell outer membrane"/>
    <property type="evidence" value="ECO:0007669"/>
    <property type="project" value="UniProtKB-SubCell"/>
</dbReference>
<dbReference type="Pfam" id="PF02563">
    <property type="entry name" value="Poly_export"/>
    <property type="match status" value="1"/>
</dbReference>
<accession>A0A934VH29</accession>
<evidence type="ECO:0000256" key="13">
    <source>
        <dbReference type="ARBA" id="ARBA00023237"/>
    </source>
</evidence>
<keyword evidence="12" id="KW-0564">Palmitate</keyword>
<name>A0A934VH29_9BACT</name>
<comment type="subcellular location">
    <subcellularLocation>
        <location evidence="1">Cell outer membrane</location>
        <topology evidence="1">Multi-pass membrane protein</topology>
    </subcellularLocation>
</comment>
<organism evidence="18 19">
    <name type="scientific">Haloferula rosea</name>
    <dbReference type="NCBI Taxonomy" id="490093"/>
    <lineage>
        <taxon>Bacteria</taxon>
        <taxon>Pseudomonadati</taxon>
        <taxon>Verrucomicrobiota</taxon>
        <taxon>Verrucomicrobiia</taxon>
        <taxon>Verrucomicrobiales</taxon>
        <taxon>Verrucomicrobiaceae</taxon>
        <taxon>Haloferula</taxon>
    </lineage>
</organism>
<dbReference type="PANTHER" id="PTHR33619:SF3">
    <property type="entry name" value="POLYSACCHARIDE EXPORT PROTEIN GFCE-RELATED"/>
    <property type="match status" value="1"/>
</dbReference>
<keyword evidence="6" id="KW-0812">Transmembrane</keyword>
<feature type="domain" description="SLBB" evidence="17">
    <location>
        <begin position="102"/>
        <end position="181"/>
    </location>
</feature>
<gene>
    <name evidence="18" type="ORF">JIN81_14370</name>
</gene>
<keyword evidence="13" id="KW-0998">Cell outer membrane</keyword>
<dbReference type="GO" id="GO:0015159">
    <property type="term" value="F:polysaccharide transmembrane transporter activity"/>
    <property type="evidence" value="ECO:0007669"/>
    <property type="project" value="InterPro"/>
</dbReference>
<reference evidence="18" key="1">
    <citation type="submission" date="2021-01" db="EMBL/GenBank/DDBJ databases">
        <title>Modified the classification status of verrucomicrobia.</title>
        <authorList>
            <person name="Feng X."/>
        </authorList>
    </citation>
    <scope>NUCLEOTIDE SEQUENCE</scope>
    <source>
        <strain evidence="18">KCTC 22201</strain>
    </source>
</reference>
<evidence type="ECO:0000256" key="8">
    <source>
        <dbReference type="ARBA" id="ARBA00023047"/>
    </source>
</evidence>
<dbReference type="GO" id="GO:0015288">
    <property type="term" value="F:porin activity"/>
    <property type="evidence" value="ECO:0007669"/>
    <property type="project" value="UniProtKB-KW"/>
</dbReference>
<evidence type="ECO:0000256" key="4">
    <source>
        <dbReference type="ARBA" id="ARBA00022452"/>
    </source>
</evidence>
<dbReference type="Pfam" id="PF22461">
    <property type="entry name" value="SLBB_2"/>
    <property type="match status" value="1"/>
</dbReference>
<evidence type="ECO:0000256" key="12">
    <source>
        <dbReference type="ARBA" id="ARBA00023139"/>
    </source>
</evidence>
<evidence type="ECO:0000256" key="7">
    <source>
        <dbReference type="ARBA" id="ARBA00022729"/>
    </source>
</evidence>
<dbReference type="InterPro" id="IPR003715">
    <property type="entry name" value="Poly_export_N"/>
</dbReference>
<keyword evidence="5" id="KW-0762">Sugar transport</keyword>
<feature type="domain" description="Polysaccharide export protein N-terminal" evidence="16">
    <location>
        <begin position="27"/>
        <end position="97"/>
    </location>
</feature>
<dbReference type="GO" id="GO:0006811">
    <property type="term" value="P:monoatomic ion transport"/>
    <property type="evidence" value="ECO:0007669"/>
    <property type="project" value="UniProtKB-KW"/>
</dbReference>
<protein>
    <submittedName>
        <fullName evidence="18">Polysaccharide export protein</fullName>
    </submittedName>
</protein>
<keyword evidence="3" id="KW-0813">Transport</keyword>
<keyword evidence="9" id="KW-0406">Ion transport</keyword>
<keyword evidence="11" id="KW-0472">Membrane</keyword>
<keyword evidence="7 15" id="KW-0732">Signal</keyword>
<evidence type="ECO:0000256" key="3">
    <source>
        <dbReference type="ARBA" id="ARBA00022448"/>
    </source>
</evidence>
<comment type="similarity">
    <text evidence="2">Belongs to the BexD/CtrA/VexA family.</text>
</comment>
<keyword evidence="8" id="KW-0625">Polysaccharide transport</keyword>
<evidence type="ECO:0000256" key="10">
    <source>
        <dbReference type="ARBA" id="ARBA00023114"/>
    </source>
</evidence>
<sequence>MKTILSIIFSLIALLPAAAQGERGSGTIGSRDSIEIRVFREDDLTTRGQLSASGTIDMPLIGTVKVAGMSTDAAANLIERKLRDGYLVRPEVTVSITARVRKTVTVLGEAQKPGLFRLDPNRKLTLVEAIGLAGGVTRIGNAKKITLKRRNLENPIRIDLRAITAGKAKDIPLQDGDIITIPESLF</sequence>